<dbReference type="AlphaFoldDB" id="A0AAX2ZQJ4"/>
<dbReference type="PROSITE" id="PS01124">
    <property type="entry name" value="HTH_ARAC_FAMILY_2"/>
    <property type="match status" value="1"/>
</dbReference>
<reference evidence="5 6" key="1">
    <citation type="journal article" date="2022" name="BMC Genomics">
        <title>Comparative genome analysis of mycobacteria focusing on tRNA and non-coding RNA.</title>
        <authorList>
            <person name="Behra P.R.K."/>
            <person name="Pettersson B.M.F."/>
            <person name="Ramesh M."/>
            <person name="Das S."/>
            <person name="Dasgupta S."/>
            <person name="Kirsebom L.A."/>
        </authorList>
    </citation>
    <scope>NUCLEOTIDE SEQUENCE [LARGE SCALE GENOMIC DNA]</scope>
    <source>
        <strain evidence="5 6">DSM 44677</strain>
    </source>
</reference>
<evidence type="ECO:0000259" key="4">
    <source>
        <dbReference type="PROSITE" id="PS01124"/>
    </source>
</evidence>
<dbReference type="GO" id="GO:0043565">
    <property type="term" value="F:sequence-specific DNA binding"/>
    <property type="evidence" value="ECO:0007669"/>
    <property type="project" value="InterPro"/>
</dbReference>
<evidence type="ECO:0000256" key="1">
    <source>
        <dbReference type="ARBA" id="ARBA00023015"/>
    </source>
</evidence>
<dbReference type="Proteomes" id="UP001162885">
    <property type="component" value="Chromosome"/>
</dbReference>
<dbReference type="Pfam" id="PF12833">
    <property type="entry name" value="HTH_18"/>
    <property type="match status" value="1"/>
</dbReference>
<dbReference type="InterPro" id="IPR009057">
    <property type="entry name" value="Homeodomain-like_sf"/>
</dbReference>
<dbReference type="RefSeq" id="WP_133118367.1">
    <property type="nucleotide sequence ID" value="NZ_AP022579.1"/>
</dbReference>
<organism evidence="5 6">
    <name type="scientific">Mycolicibacterium boenickei</name>
    <dbReference type="NCBI Taxonomy" id="146017"/>
    <lineage>
        <taxon>Bacteria</taxon>
        <taxon>Bacillati</taxon>
        <taxon>Actinomycetota</taxon>
        <taxon>Actinomycetes</taxon>
        <taxon>Mycobacteriales</taxon>
        <taxon>Mycobacteriaceae</taxon>
        <taxon>Mycolicibacterium</taxon>
    </lineage>
</organism>
<keyword evidence="2" id="KW-0238">DNA-binding</keyword>
<evidence type="ECO:0000256" key="2">
    <source>
        <dbReference type="ARBA" id="ARBA00023125"/>
    </source>
</evidence>
<dbReference type="InterPro" id="IPR050204">
    <property type="entry name" value="AraC_XylS_family_regulators"/>
</dbReference>
<dbReference type="EMBL" id="CP060016">
    <property type="protein sequence ID" value="UNB97446.1"/>
    <property type="molecule type" value="Genomic_DNA"/>
</dbReference>
<dbReference type="SUPFAM" id="SSF46689">
    <property type="entry name" value="Homeodomain-like"/>
    <property type="match status" value="1"/>
</dbReference>
<dbReference type="SMART" id="SM00342">
    <property type="entry name" value="HTH_ARAC"/>
    <property type="match status" value="1"/>
</dbReference>
<evidence type="ECO:0000256" key="3">
    <source>
        <dbReference type="ARBA" id="ARBA00023163"/>
    </source>
</evidence>
<protein>
    <submittedName>
        <fullName evidence="5">Helix-turn-helix transcriptional regulator</fullName>
    </submittedName>
</protein>
<keyword evidence="3" id="KW-0804">Transcription</keyword>
<gene>
    <name evidence="5" type="ORF">H5U98_17800</name>
</gene>
<proteinExistence type="predicted"/>
<feature type="domain" description="HTH araC/xylS-type" evidence="4">
    <location>
        <begin position="171"/>
        <end position="268"/>
    </location>
</feature>
<dbReference type="PANTHER" id="PTHR46796">
    <property type="entry name" value="HTH-TYPE TRANSCRIPTIONAL ACTIVATOR RHAS-RELATED"/>
    <property type="match status" value="1"/>
</dbReference>
<evidence type="ECO:0000313" key="6">
    <source>
        <dbReference type="Proteomes" id="UP001162885"/>
    </source>
</evidence>
<dbReference type="Gene3D" id="1.10.10.60">
    <property type="entry name" value="Homeodomain-like"/>
    <property type="match status" value="1"/>
</dbReference>
<name>A0AAX2ZQJ4_9MYCO</name>
<dbReference type="GO" id="GO:0003700">
    <property type="term" value="F:DNA-binding transcription factor activity"/>
    <property type="evidence" value="ECO:0007669"/>
    <property type="project" value="InterPro"/>
</dbReference>
<keyword evidence="1" id="KW-0805">Transcription regulation</keyword>
<accession>A0AAX2ZQJ4</accession>
<dbReference type="InterPro" id="IPR018060">
    <property type="entry name" value="HTH_AraC"/>
</dbReference>
<dbReference type="PROSITE" id="PS51257">
    <property type="entry name" value="PROKAR_LIPOPROTEIN"/>
    <property type="match status" value="1"/>
</dbReference>
<sequence length="270" mass="27170">MRARYDGSVQAQAAVGALACGMGGSWLTRPGMTAVVGSFGDIEVHHHPAVQLAVGIGGPLVLVSGDGAEQRCSVAAVAGGTRHAMRPGGASAALSVYLGAETSTATTLNAVIRAHGDHAGLWAIGGADSLAASVADAVRAEDLAGAAEMVIDALLGWFGADTEAAVHPQVREAIQLVTARIPSRTDLGSVAGEVAMSADHLGRLFRKQTGTSFGAMARWTRLLSALEHLGAGASITDAAHLAGFADGAHATRVCRELTGIAPSDVARALG</sequence>
<evidence type="ECO:0000313" key="5">
    <source>
        <dbReference type="EMBL" id="UNB97446.1"/>
    </source>
</evidence>